<reference evidence="5" key="1">
    <citation type="submission" date="2020-06" db="EMBL/GenBank/DDBJ databases">
        <authorList>
            <person name="Li T."/>
            <person name="Hu X."/>
            <person name="Zhang T."/>
            <person name="Song X."/>
            <person name="Zhang H."/>
            <person name="Dai N."/>
            <person name="Sheng W."/>
            <person name="Hou X."/>
            <person name="Wei L."/>
        </authorList>
    </citation>
    <scope>NUCLEOTIDE SEQUENCE</scope>
    <source>
        <strain evidence="5">G02</strain>
        <tissue evidence="5">Leaf</tissue>
    </source>
</reference>
<dbReference type="Gene3D" id="1.25.40.20">
    <property type="entry name" value="Ankyrin repeat-containing domain"/>
    <property type="match status" value="1"/>
</dbReference>
<protein>
    <submittedName>
        <fullName evidence="5">Zinc finger CCCH domain-containing protein 56</fullName>
    </submittedName>
</protein>
<reference evidence="5" key="2">
    <citation type="journal article" date="2024" name="Plant">
        <title>Genomic evolution and insights into agronomic trait innovations of Sesamum species.</title>
        <authorList>
            <person name="Miao H."/>
            <person name="Wang L."/>
            <person name="Qu L."/>
            <person name="Liu H."/>
            <person name="Sun Y."/>
            <person name="Le M."/>
            <person name="Wang Q."/>
            <person name="Wei S."/>
            <person name="Zheng Y."/>
            <person name="Lin W."/>
            <person name="Duan Y."/>
            <person name="Cao H."/>
            <person name="Xiong S."/>
            <person name="Wang X."/>
            <person name="Wei L."/>
            <person name="Li C."/>
            <person name="Ma Q."/>
            <person name="Ju M."/>
            <person name="Zhao R."/>
            <person name="Li G."/>
            <person name="Mu C."/>
            <person name="Tian Q."/>
            <person name="Mei H."/>
            <person name="Zhang T."/>
            <person name="Gao T."/>
            <person name="Zhang H."/>
        </authorList>
    </citation>
    <scope>NUCLEOTIDE SEQUENCE</scope>
    <source>
        <strain evidence="5">G02</strain>
    </source>
</reference>
<dbReference type="InterPro" id="IPR002110">
    <property type="entry name" value="Ankyrin_rpt"/>
</dbReference>
<evidence type="ECO:0000256" key="4">
    <source>
        <dbReference type="PROSITE-ProRule" id="PRU00023"/>
    </source>
</evidence>
<dbReference type="PANTHER" id="PTHR14493:SF50">
    <property type="entry name" value="RING FINGER PROTEIN UNKEMPT"/>
    <property type="match status" value="1"/>
</dbReference>
<dbReference type="PRINTS" id="PR01415">
    <property type="entry name" value="ANKYRIN"/>
</dbReference>
<proteinExistence type="predicted"/>
<dbReference type="AlphaFoldDB" id="A0AAW2N9N5"/>
<feature type="repeat" description="ANK" evidence="4">
    <location>
        <begin position="34"/>
        <end position="69"/>
    </location>
</feature>
<evidence type="ECO:0000256" key="1">
    <source>
        <dbReference type="ARBA" id="ARBA00022723"/>
    </source>
</evidence>
<name>A0AAW2N9N5_SESRA</name>
<keyword evidence="4" id="KW-0040">ANK repeat</keyword>
<dbReference type="SMART" id="SM00248">
    <property type="entry name" value="ANK"/>
    <property type="match status" value="2"/>
</dbReference>
<dbReference type="InterPro" id="IPR045234">
    <property type="entry name" value="Unkempt-like"/>
</dbReference>
<organism evidence="5">
    <name type="scientific">Sesamum radiatum</name>
    <name type="common">Black benniseed</name>
    <dbReference type="NCBI Taxonomy" id="300843"/>
    <lineage>
        <taxon>Eukaryota</taxon>
        <taxon>Viridiplantae</taxon>
        <taxon>Streptophyta</taxon>
        <taxon>Embryophyta</taxon>
        <taxon>Tracheophyta</taxon>
        <taxon>Spermatophyta</taxon>
        <taxon>Magnoliopsida</taxon>
        <taxon>eudicotyledons</taxon>
        <taxon>Gunneridae</taxon>
        <taxon>Pentapetalae</taxon>
        <taxon>asterids</taxon>
        <taxon>lamiids</taxon>
        <taxon>Lamiales</taxon>
        <taxon>Pedaliaceae</taxon>
        <taxon>Sesamum</taxon>
    </lineage>
</organism>
<dbReference type="Pfam" id="PF12796">
    <property type="entry name" value="Ank_2"/>
    <property type="match status" value="1"/>
</dbReference>
<gene>
    <name evidence="5" type="ORF">Sradi_4480800</name>
</gene>
<evidence type="ECO:0000256" key="3">
    <source>
        <dbReference type="ARBA" id="ARBA00022833"/>
    </source>
</evidence>
<dbReference type="SUPFAM" id="SSF48403">
    <property type="entry name" value="Ankyrin repeat"/>
    <property type="match status" value="1"/>
</dbReference>
<dbReference type="PANTHER" id="PTHR14493">
    <property type="entry name" value="UNKEMPT FAMILY MEMBER"/>
    <property type="match status" value="1"/>
</dbReference>
<keyword evidence="2" id="KW-0863">Zinc-finger</keyword>
<dbReference type="InterPro" id="IPR036770">
    <property type="entry name" value="Ankyrin_rpt-contain_sf"/>
</dbReference>
<keyword evidence="3" id="KW-0862">Zinc</keyword>
<dbReference type="PROSITE" id="PS50088">
    <property type="entry name" value="ANK_REPEAT"/>
    <property type="match status" value="1"/>
</dbReference>
<accession>A0AAW2N9N5</accession>
<keyword evidence="1" id="KW-0479">Metal-binding</keyword>
<evidence type="ECO:0000313" key="5">
    <source>
        <dbReference type="EMBL" id="KAL0339640.1"/>
    </source>
</evidence>
<dbReference type="EMBL" id="JACGWJ010000020">
    <property type="protein sequence ID" value="KAL0339640.1"/>
    <property type="molecule type" value="Genomic_DNA"/>
</dbReference>
<comment type="caution">
    <text evidence="5">The sequence shown here is derived from an EMBL/GenBank/DDBJ whole genome shotgun (WGS) entry which is preliminary data.</text>
</comment>
<dbReference type="GO" id="GO:0008270">
    <property type="term" value="F:zinc ion binding"/>
    <property type="evidence" value="ECO:0007669"/>
    <property type="project" value="UniProtKB-KW"/>
</dbReference>
<dbReference type="PROSITE" id="PS50297">
    <property type="entry name" value="ANK_REP_REGION"/>
    <property type="match status" value="1"/>
</dbReference>
<sequence length="306" mass="33245">MTPLIIAATYGSIDVLKLIVSLPEVDVNRNCGIDKSTALHCAASGGSVNAFDVVQLLLAAGADPNLVDANGRRPVDVLFVSPKLQGMKYSLQVLLATDTSFEEEHNLRISVAPSNSNSPPLSPSHLNGSPCSPELVLSPKVESPMMFQHHLYQKRKNTLLTHLYQTSRTASTLQMNLGCFHLRSDPALVPTHMIGLSAPLYTRVKMLEEGIQGSTTIAVYRVQIFVRGHAEEGTCVNMLMGFLSAGSTLLNIGLGYAKMVRVAIEGFASLPTQQRNCGPCMSLRVLLFHLRAQATLLLMPWILPQQ</sequence>
<evidence type="ECO:0000256" key="2">
    <source>
        <dbReference type="ARBA" id="ARBA00022771"/>
    </source>
</evidence>